<evidence type="ECO:0000313" key="2">
    <source>
        <dbReference type="Proteomes" id="UP000286392"/>
    </source>
</evidence>
<sequence>MYVQRYCGREKRQVALTLSDGVLSGSLPQFVPNWVFRKVLCPHTCLIPPRVRSVRRHEKTVFPTKKL</sequence>
<proteinExistence type="predicted"/>
<dbReference type="AlphaFoldDB" id="A0AB73ZFT0"/>
<gene>
    <name evidence="1" type="ORF">DW043_07905</name>
</gene>
<reference evidence="1 2" key="1">
    <citation type="submission" date="2018-08" db="EMBL/GenBank/DDBJ databases">
        <title>A genome reference for cultivated species of the human gut microbiota.</title>
        <authorList>
            <person name="Zou Y."/>
            <person name="Xue W."/>
            <person name="Luo G."/>
        </authorList>
    </citation>
    <scope>NUCLEOTIDE SEQUENCE [LARGE SCALE GENOMIC DNA]</scope>
    <source>
        <strain evidence="1 2">AF39-8AT</strain>
    </source>
</reference>
<name>A0AB73ZFT0_PHOVU</name>
<evidence type="ECO:0000313" key="1">
    <source>
        <dbReference type="EMBL" id="RHK88495.1"/>
    </source>
</evidence>
<protein>
    <submittedName>
        <fullName evidence="1">Uncharacterized protein</fullName>
    </submittedName>
</protein>
<comment type="caution">
    <text evidence="1">The sequence shown here is derived from an EMBL/GenBank/DDBJ whole genome shotgun (WGS) entry which is preliminary data.</text>
</comment>
<dbReference type="Proteomes" id="UP000286392">
    <property type="component" value="Unassembled WGS sequence"/>
</dbReference>
<dbReference type="EMBL" id="QROB01000009">
    <property type="protein sequence ID" value="RHK88495.1"/>
    <property type="molecule type" value="Genomic_DNA"/>
</dbReference>
<organism evidence="1 2">
    <name type="scientific">Phocaeicola vulgatus</name>
    <name type="common">Bacteroides vulgatus</name>
    <dbReference type="NCBI Taxonomy" id="821"/>
    <lineage>
        <taxon>Bacteria</taxon>
        <taxon>Pseudomonadati</taxon>
        <taxon>Bacteroidota</taxon>
        <taxon>Bacteroidia</taxon>
        <taxon>Bacteroidales</taxon>
        <taxon>Bacteroidaceae</taxon>
        <taxon>Phocaeicola</taxon>
    </lineage>
</organism>
<accession>A0AB73ZFT0</accession>